<accession>A0AA86Q9K6</accession>
<dbReference type="EMBL" id="CATOUU010000823">
    <property type="protein sequence ID" value="CAI9951318.1"/>
    <property type="molecule type" value="Genomic_DNA"/>
</dbReference>
<evidence type="ECO:0000313" key="3">
    <source>
        <dbReference type="EMBL" id="CAI9920756.1"/>
    </source>
</evidence>
<evidence type="ECO:0000313" key="5">
    <source>
        <dbReference type="EMBL" id="CAL6053871.1"/>
    </source>
</evidence>
<keyword evidence="1" id="KW-1133">Transmembrane helix</keyword>
<evidence type="ECO:0000313" key="2">
    <source>
        <dbReference type="EMBL" id="CAI9920422.1"/>
    </source>
</evidence>
<protein>
    <submittedName>
        <fullName evidence="4">Transmembrane domain-containing protein</fullName>
    </submittedName>
    <submittedName>
        <fullName evidence="5">Transmembrane_domain-containing protein</fullName>
    </submittedName>
</protein>
<organism evidence="4">
    <name type="scientific">Hexamita inflata</name>
    <dbReference type="NCBI Taxonomy" id="28002"/>
    <lineage>
        <taxon>Eukaryota</taxon>
        <taxon>Metamonada</taxon>
        <taxon>Diplomonadida</taxon>
        <taxon>Hexamitidae</taxon>
        <taxon>Hexamitinae</taxon>
        <taxon>Hexamita</taxon>
    </lineage>
</organism>
<comment type="caution">
    <text evidence="4">The sequence shown here is derived from an EMBL/GenBank/DDBJ whole genome shotgun (WGS) entry which is preliminary data.</text>
</comment>
<reference evidence="5 8" key="2">
    <citation type="submission" date="2024-07" db="EMBL/GenBank/DDBJ databases">
        <authorList>
            <person name="Akdeniz Z."/>
        </authorList>
    </citation>
    <scope>NUCLEOTIDE SEQUENCE [LARGE SCALE GENOMIC DNA]</scope>
</reference>
<dbReference type="EMBL" id="CATOUU010000203">
    <property type="protein sequence ID" value="CAI9920756.1"/>
    <property type="molecule type" value="Genomic_DNA"/>
</dbReference>
<keyword evidence="1 4" id="KW-0812">Transmembrane</keyword>
<dbReference type="AlphaFoldDB" id="A0AA86Q9K6"/>
<name>A0AA86Q9K6_9EUKA</name>
<dbReference type="EMBL" id="CAXDID020000505">
    <property type="protein sequence ID" value="CAL6098081.1"/>
    <property type="molecule type" value="Genomic_DNA"/>
</dbReference>
<evidence type="ECO:0000256" key="1">
    <source>
        <dbReference type="SAM" id="Phobius"/>
    </source>
</evidence>
<feature type="transmembrane region" description="Helical" evidence="1">
    <location>
        <begin position="20"/>
        <end position="48"/>
    </location>
</feature>
<sequence>MDNQALLETNKQQTVQYFYVLNMFLLCYGFALSPNLYSIFACAFALIFIGTRSTLIFIIIEIAAGCVPVTYHFLQDDYILLNMLTYFPYPERDRYYQMLANVVMVWAIFMILFAIQFMLSKKLNFQQNLNQIIQQIRRDEMR</sequence>
<evidence type="ECO:0000313" key="7">
    <source>
        <dbReference type="EMBL" id="CAL6098081.1"/>
    </source>
</evidence>
<feature type="transmembrane region" description="Helical" evidence="1">
    <location>
        <begin position="94"/>
        <end position="119"/>
    </location>
</feature>
<dbReference type="Proteomes" id="UP001642409">
    <property type="component" value="Unassembled WGS sequence"/>
</dbReference>
<reference evidence="4" key="1">
    <citation type="submission" date="2023-06" db="EMBL/GenBank/DDBJ databases">
        <authorList>
            <person name="Kurt Z."/>
        </authorList>
    </citation>
    <scope>NUCLEOTIDE SEQUENCE</scope>
</reference>
<proteinExistence type="predicted"/>
<dbReference type="EMBL" id="CAXDID020000199">
    <property type="protein sequence ID" value="CAL6053871.1"/>
    <property type="molecule type" value="Genomic_DNA"/>
</dbReference>
<evidence type="ECO:0000313" key="4">
    <source>
        <dbReference type="EMBL" id="CAI9951318.1"/>
    </source>
</evidence>
<evidence type="ECO:0000313" key="8">
    <source>
        <dbReference type="Proteomes" id="UP001642409"/>
    </source>
</evidence>
<keyword evidence="8" id="KW-1185">Reference proteome</keyword>
<feature type="transmembrane region" description="Helical" evidence="1">
    <location>
        <begin position="55"/>
        <end position="74"/>
    </location>
</feature>
<dbReference type="EMBL" id="CAXDID020000234">
    <property type="protein sequence ID" value="CAL6061209.1"/>
    <property type="molecule type" value="Genomic_DNA"/>
</dbReference>
<dbReference type="EMBL" id="CATOUU010000200">
    <property type="protein sequence ID" value="CAI9920422.1"/>
    <property type="molecule type" value="Genomic_DNA"/>
</dbReference>
<keyword evidence="1" id="KW-0472">Membrane</keyword>
<evidence type="ECO:0000313" key="6">
    <source>
        <dbReference type="EMBL" id="CAL6061209.1"/>
    </source>
</evidence>
<gene>
    <name evidence="4" type="ORF">HINF_LOCUS38963</name>
    <name evidence="5" type="ORF">HINF_LOCUS45727</name>
    <name evidence="6" type="ORF">HINF_LOCUS49595</name>
    <name evidence="7" type="ORF">HINF_LOCUS69439</name>
    <name evidence="2" type="ORF">HINF_LOCUS8067</name>
    <name evidence="3" type="ORF">HINF_LOCUS8401</name>
</gene>